<dbReference type="EnsemblPlants" id="ORUFI04G11560.1">
    <property type="protein sequence ID" value="ORUFI04G11560.1"/>
    <property type="gene ID" value="ORUFI04G11560"/>
</dbReference>
<sequence length="98" mass="10650">MEIVRSHRPAGRGETGNSIAQCGLGIPAAGWYPTKVMGVPKNRFPKVKTPDIDNTQVWSVNVPLGKVITRYPRGTDATGVPKFPAAKVVQLSWKISHD</sequence>
<dbReference type="Gramene" id="ORUFI04G11560.1">
    <property type="protein sequence ID" value="ORUFI04G11560.1"/>
    <property type="gene ID" value="ORUFI04G11560"/>
</dbReference>
<reference evidence="1" key="2">
    <citation type="submission" date="2015-06" db="UniProtKB">
        <authorList>
            <consortium name="EnsemblPlants"/>
        </authorList>
    </citation>
    <scope>IDENTIFICATION</scope>
</reference>
<evidence type="ECO:0000313" key="2">
    <source>
        <dbReference type="Proteomes" id="UP000008022"/>
    </source>
</evidence>
<dbReference type="AlphaFoldDB" id="A0A0E0P8A0"/>
<name>A0A0E0P8A0_ORYRU</name>
<dbReference type="Proteomes" id="UP000008022">
    <property type="component" value="Unassembled WGS sequence"/>
</dbReference>
<proteinExistence type="predicted"/>
<organism evidence="1 2">
    <name type="scientific">Oryza rufipogon</name>
    <name type="common">Brownbeard rice</name>
    <name type="synonym">Asian wild rice</name>
    <dbReference type="NCBI Taxonomy" id="4529"/>
    <lineage>
        <taxon>Eukaryota</taxon>
        <taxon>Viridiplantae</taxon>
        <taxon>Streptophyta</taxon>
        <taxon>Embryophyta</taxon>
        <taxon>Tracheophyta</taxon>
        <taxon>Spermatophyta</taxon>
        <taxon>Magnoliopsida</taxon>
        <taxon>Liliopsida</taxon>
        <taxon>Poales</taxon>
        <taxon>Poaceae</taxon>
        <taxon>BOP clade</taxon>
        <taxon>Oryzoideae</taxon>
        <taxon>Oryzeae</taxon>
        <taxon>Oryzinae</taxon>
        <taxon>Oryza</taxon>
    </lineage>
</organism>
<evidence type="ECO:0000313" key="1">
    <source>
        <dbReference type="EnsemblPlants" id="ORUFI04G11560.1"/>
    </source>
</evidence>
<keyword evidence="2" id="KW-1185">Reference proteome</keyword>
<accession>A0A0E0P8A0</accession>
<protein>
    <submittedName>
        <fullName evidence="1">Uncharacterized protein</fullName>
    </submittedName>
</protein>
<reference evidence="2" key="1">
    <citation type="submission" date="2013-06" db="EMBL/GenBank/DDBJ databases">
        <authorList>
            <person name="Zhao Q."/>
        </authorList>
    </citation>
    <scope>NUCLEOTIDE SEQUENCE</scope>
    <source>
        <strain evidence="2">cv. W1943</strain>
    </source>
</reference>
<dbReference type="HOGENOM" id="CLU_2337309_0_0_1"/>